<accession>A0AAV9GBG8</accession>
<reference evidence="1" key="2">
    <citation type="submission" date="2023-05" db="EMBL/GenBank/DDBJ databases">
        <authorList>
            <consortium name="Lawrence Berkeley National Laboratory"/>
            <person name="Steindorff A."/>
            <person name="Hensen N."/>
            <person name="Bonometti L."/>
            <person name="Westerberg I."/>
            <person name="Brannstrom I.O."/>
            <person name="Guillou S."/>
            <person name="Cros-Aarteil S."/>
            <person name="Calhoun S."/>
            <person name="Haridas S."/>
            <person name="Kuo A."/>
            <person name="Mondo S."/>
            <person name="Pangilinan J."/>
            <person name="Riley R."/>
            <person name="Labutti K."/>
            <person name="Andreopoulos B."/>
            <person name="Lipzen A."/>
            <person name="Chen C."/>
            <person name="Yanf M."/>
            <person name="Daum C."/>
            <person name="Ng V."/>
            <person name="Clum A."/>
            <person name="Ohm R."/>
            <person name="Martin F."/>
            <person name="Silar P."/>
            <person name="Natvig D."/>
            <person name="Lalanne C."/>
            <person name="Gautier V."/>
            <person name="Ament-Velasquez S.L."/>
            <person name="Kruys A."/>
            <person name="Hutchinson M.I."/>
            <person name="Powell A.J."/>
            <person name="Barry K."/>
            <person name="Miller A.N."/>
            <person name="Grigoriev I.V."/>
            <person name="Debuchy R."/>
            <person name="Gladieux P."/>
            <person name="Thoren M.H."/>
            <person name="Johannesson H."/>
        </authorList>
    </citation>
    <scope>NUCLEOTIDE SEQUENCE</scope>
    <source>
        <strain evidence="1">PSN243</strain>
    </source>
</reference>
<name>A0AAV9GBG8_9PEZI</name>
<evidence type="ECO:0000313" key="2">
    <source>
        <dbReference type="Proteomes" id="UP001321760"/>
    </source>
</evidence>
<comment type="caution">
    <text evidence="1">The sequence shown here is derived from an EMBL/GenBank/DDBJ whole genome shotgun (WGS) entry which is preliminary data.</text>
</comment>
<dbReference type="Proteomes" id="UP001321760">
    <property type="component" value="Unassembled WGS sequence"/>
</dbReference>
<proteinExistence type="predicted"/>
<sequence length="226" mass="24747">MWLREPRSVSDITPRMCLFGPAKGAESMRDQSRPILRELLDAMAGTALKILAGLLSHATVVFRERLGACLLLSLRSSADSRSCFMALYTLEHGCADWQARAKNVLPQHEGHASSTAPRLGFNLLPEVDTTQEMPTILHDASRWPHPHNSDTPCVLLSCTLACLGLERSLEHHITCTHAQGKSGQRNGSVAQSFAIRLIRFCRTLPDPCSGIPRTVSASPRMGGRRG</sequence>
<dbReference type="EMBL" id="MU865970">
    <property type="protein sequence ID" value="KAK4444976.1"/>
    <property type="molecule type" value="Genomic_DNA"/>
</dbReference>
<gene>
    <name evidence="1" type="ORF">QBC34DRAFT_168679</name>
</gene>
<protein>
    <submittedName>
        <fullName evidence="1">Uncharacterized protein</fullName>
    </submittedName>
</protein>
<keyword evidence="2" id="KW-1185">Reference proteome</keyword>
<organism evidence="1 2">
    <name type="scientific">Podospora aff. communis PSN243</name>
    <dbReference type="NCBI Taxonomy" id="3040156"/>
    <lineage>
        <taxon>Eukaryota</taxon>
        <taxon>Fungi</taxon>
        <taxon>Dikarya</taxon>
        <taxon>Ascomycota</taxon>
        <taxon>Pezizomycotina</taxon>
        <taxon>Sordariomycetes</taxon>
        <taxon>Sordariomycetidae</taxon>
        <taxon>Sordariales</taxon>
        <taxon>Podosporaceae</taxon>
        <taxon>Podospora</taxon>
    </lineage>
</organism>
<dbReference type="AlphaFoldDB" id="A0AAV9GBG8"/>
<evidence type="ECO:0000313" key="1">
    <source>
        <dbReference type="EMBL" id="KAK4444976.1"/>
    </source>
</evidence>
<reference evidence="1" key="1">
    <citation type="journal article" date="2023" name="Mol. Phylogenet. Evol.">
        <title>Genome-scale phylogeny and comparative genomics of the fungal order Sordariales.</title>
        <authorList>
            <person name="Hensen N."/>
            <person name="Bonometti L."/>
            <person name="Westerberg I."/>
            <person name="Brannstrom I.O."/>
            <person name="Guillou S."/>
            <person name="Cros-Aarteil S."/>
            <person name="Calhoun S."/>
            <person name="Haridas S."/>
            <person name="Kuo A."/>
            <person name="Mondo S."/>
            <person name="Pangilinan J."/>
            <person name="Riley R."/>
            <person name="LaButti K."/>
            <person name="Andreopoulos B."/>
            <person name="Lipzen A."/>
            <person name="Chen C."/>
            <person name="Yan M."/>
            <person name="Daum C."/>
            <person name="Ng V."/>
            <person name="Clum A."/>
            <person name="Steindorff A."/>
            <person name="Ohm R.A."/>
            <person name="Martin F."/>
            <person name="Silar P."/>
            <person name="Natvig D.O."/>
            <person name="Lalanne C."/>
            <person name="Gautier V."/>
            <person name="Ament-Velasquez S.L."/>
            <person name="Kruys A."/>
            <person name="Hutchinson M.I."/>
            <person name="Powell A.J."/>
            <person name="Barry K."/>
            <person name="Miller A.N."/>
            <person name="Grigoriev I.V."/>
            <person name="Debuchy R."/>
            <person name="Gladieux P."/>
            <person name="Hiltunen Thoren M."/>
            <person name="Johannesson H."/>
        </authorList>
    </citation>
    <scope>NUCLEOTIDE SEQUENCE</scope>
    <source>
        <strain evidence="1">PSN243</strain>
    </source>
</reference>